<evidence type="ECO:0000313" key="3">
    <source>
        <dbReference type="EMBL" id="OBX62470.1"/>
    </source>
</evidence>
<dbReference type="Gene3D" id="3.40.50.2000">
    <property type="entry name" value="Glycogen Phosphorylase B"/>
    <property type="match status" value="2"/>
</dbReference>
<sequence>MKRILHIIGKMDRAGAETMLMNLYRHIDRSKIQFDFITFTTDKGDYDDEIIAMGGKIIPIVAKDPISRMFKLQKFLKSHPEYQIIHSHVLLNNAFHLMAAKSAGIKHRISHSHNTSNGANSKLKKLYEIWAKKTIQKLATYRIACGVEAAQYLYSTADDVLILNNAIDLKKYADVATTQKSYWDNVLPHKGLRLIQVGRLTEVKNHEFSLKIAHALKEQGFEFTFFIVGQGGLESKIRDLIIEYELSEQVHLLGVRDDVPELMAGADLMLMPSLHEGFPVVLVESQAIGLPSLISASISREVDLGIDLIEYENLNKMHNWLNKIKGFNLSLKPQVGYIDLLAKQGFDIKKNSEKLLNLYIDMESK</sequence>
<dbReference type="Pfam" id="PF00534">
    <property type="entry name" value="Glycos_transf_1"/>
    <property type="match status" value="1"/>
</dbReference>
<dbReference type="SUPFAM" id="SSF53756">
    <property type="entry name" value="UDP-Glycosyltransferase/glycogen phosphorylase"/>
    <property type="match status" value="1"/>
</dbReference>
<comment type="caution">
    <text evidence="3">The sequence shown here is derived from an EMBL/GenBank/DDBJ whole genome shotgun (WGS) entry which is preliminary data.</text>
</comment>
<dbReference type="InterPro" id="IPR001296">
    <property type="entry name" value="Glyco_trans_1"/>
</dbReference>
<reference evidence="3" key="1">
    <citation type="submission" date="2016-06" db="EMBL/GenBank/DDBJ databases">
        <title>Draft genome of Moraxella osloensis CCUG 67237.</title>
        <authorList>
            <person name="Salva-Serra F."/>
            <person name="Engstrom-Jakobsson H."/>
            <person name="Thorell K."/>
            <person name="Gonzales-Siles L."/>
            <person name="Karlsson R."/>
            <person name="Boulund F."/>
            <person name="Engstrand L."/>
            <person name="Kristiansson E."/>
            <person name="Moore E."/>
        </authorList>
    </citation>
    <scope>NUCLEOTIDE SEQUENCE [LARGE SCALE GENOMIC DNA]</scope>
    <source>
        <strain evidence="3">CCUG 67237</strain>
    </source>
</reference>
<dbReference type="GO" id="GO:1901135">
    <property type="term" value="P:carbohydrate derivative metabolic process"/>
    <property type="evidence" value="ECO:0007669"/>
    <property type="project" value="UniProtKB-ARBA"/>
</dbReference>
<dbReference type="GO" id="GO:0016757">
    <property type="term" value="F:glycosyltransferase activity"/>
    <property type="evidence" value="ECO:0007669"/>
    <property type="project" value="InterPro"/>
</dbReference>
<evidence type="ECO:0008006" key="4">
    <source>
        <dbReference type="Google" id="ProtNLM"/>
    </source>
</evidence>
<dbReference type="EMBL" id="LZMT01000034">
    <property type="protein sequence ID" value="OBX62470.1"/>
    <property type="molecule type" value="Genomic_DNA"/>
</dbReference>
<accession>A0AA91FND4</accession>
<proteinExistence type="predicted"/>
<protein>
    <recommendedName>
        <fullName evidence="4">Glycosyltransferase family 1 protein</fullName>
    </recommendedName>
</protein>
<dbReference type="AlphaFoldDB" id="A0AA91FND4"/>
<dbReference type="Pfam" id="PF13439">
    <property type="entry name" value="Glyco_transf_4"/>
    <property type="match status" value="1"/>
</dbReference>
<dbReference type="PANTHER" id="PTHR12526">
    <property type="entry name" value="GLYCOSYLTRANSFERASE"/>
    <property type="match status" value="1"/>
</dbReference>
<dbReference type="InterPro" id="IPR028098">
    <property type="entry name" value="Glyco_trans_4-like_N"/>
</dbReference>
<gene>
    <name evidence="3" type="ORF">A9299_04600</name>
</gene>
<feature type="domain" description="Glycosyl transferase family 1" evidence="1">
    <location>
        <begin position="184"/>
        <end position="296"/>
    </location>
</feature>
<dbReference type="PANTHER" id="PTHR12526:SF637">
    <property type="entry name" value="GLYCOSYLTRANSFERASE EPSF-RELATED"/>
    <property type="match status" value="1"/>
</dbReference>
<name>A0AA91FND4_FAUOS</name>
<evidence type="ECO:0000259" key="2">
    <source>
        <dbReference type="Pfam" id="PF13439"/>
    </source>
</evidence>
<evidence type="ECO:0000259" key="1">
    <source>
        <dbReference type="Pfam" id="PF00534"/>
    </source>
</evidence>
<organism evidence="3">
    <name type="scientific">Faucicola osloensis</name>
    <name type="common">Moraxella osloensis</name>
    <dbReference type="NCBI Taxonomy" id="34062"/>
    <lineage>
        <taxon>Bacteria</taxon>
        <taxon>Pseudomonadati</taxon>
        <taxon>Pseudomonadota</taxon>
        <taxon>Gammaproteobacteria</taxon>
        <taxon>Moraxellales</taxon>
        <taxon>Moraxellaceae</taxon>
        <taxon>Faucicola</taxon>
    </lineage>
</organism>
<feature type="domain" description="Glycosyltransferase subfamily 4-like N-terminal" evidence="2">
    <location>
        <begin position="15"/>
        <end position="170"/>
    </location>
</feature>